<dbReference type="InterPro" id="IPR050107">
    <property type="entry name" value="ABC_carbohydrate_import_ATPase"/>
</dbReference>
<gene>
    <name evidence="5" type="ORF">ACFFRH_40250</name>
</gene>
<keyword evidence="6" id="KW-1185">Reference proteome</keyword>
<dbReference type="SUPFAM" id="SSF52540">
    <property type="entry name" value="P-loop containing nucleoside triphosphate hydrolases"/>
    <property type="match status" value="2"/>
</dbReference>
<feature type="domain" description="ABC transporter" evidence="4">
    <location>
        <begin position="249"/>
        <end position="485"/>
    </location>
</feature>
<dbReference type="PANTHER" id="PTHR43790">
    <property type="entry name" value="CARBOHYDRATE TRANSPORT ATP-BINDING PROTEIN MG119-RELATED"/>
    <property type="match status" value="1"/>
</dbReference>
<evidence type="ECO:0000256" key="3">
    <source>
        <dbReference type="SAM" id="MobiDB-lite"/>
    </source>
</evidence>
<evidence type="ECO:0000313" key="6">
    <source>
        <dbReference type="Proteomes" id="UP001589610"/>
    </source>
</evidence>
<evidence type="ECO:0000259" key="4">
    <source>
        <dbReference type="PROSITE" id="PS50893"/>
    </source>
</evidence>
<dbReference type="InterPro" id="IPR003593">
    <property type="entry name" value="AAA+_ATPase"/>
</dbReference>
<dbReference type="PROSITE" id="PS50893">
    <property type="entry name" value="ABC_TRANSPORTER_2"/>
    <property type="match status" value="2"/>
</dbReference>
<protein>
    <submittedName>
        <fullName evidence="5">Sugar ABC transporter ATP-binding protein</fullName>
    </submittedName>
</protein>
<sequence>MEIRGVRKRFGGTQALAGVDLTLRGGEILGIAGPNGAGKSTLTKILCGEESMDSGEILVDGRPWQPGDLSDPIAIVHQEPQVWTNLTLEENLLVGNEGSRWRAPAAGEEQRRILRSLGVAHLADQPLERCTLAVRQRTEIARALVRSARFFLFDEPNSALTDEESHALFAFMHGLADQGYIVVFISHRLSEMVAHCDRVVVIRDGLPAATLTGDALTETAIAVELVAGQAVRTERRATSRPGDGETSAAEVLAVTGWSDGAGSFRPLDLALRRGDVLAVVGVEGSGGRELVASLGGHRPATGTARLDGAHGTKALRARTSYLSADRQEMLFQHMSVGENLVLRLGRREICGPFARLRRREIQSRSRQMIERYGVRTSGPAQNLSALSGGNQQKVAIAAAMATMPDVLVIEEPTRGVDIGSKAEIYAMLNEFAADGRAVVVFCTEAPEVFEVANRVMVLEGGRIVQELAVRDYDTVDAFAHALALLEGVDTPQDQPSTGLTTLVGPSERTEKSS</sequence>
<dbReference type="PROSITE" id="PS00211">
    <property type="entry name" value="ABC_TRANSPORTER_1"/>
    <property type="match status" value="1"/>
</dbReference>
<keyword evidence="1" id="KW-0547">Nucleotide-binding</keyword>
<dbReference type="SMART" id="SM00382">
    <property type="entry name" value="AAA"/>
    <property type="match status" value="2"/>
</dbReference>
<keyword evidence="2 5" id="KW-0067">ATP-binding</keyword>
<comment type="caution">
    <text evidence="5">The sequence shown here is derived from an EMBL/GenBank/DDBJ whole genome shotgun (WGS) entry which is preliminary data.</text>
</comment>
<organism evidence="5 6">
    <name type="scientific">Streptosporangium vulgare</name>
    <dbReference type="NCBI Taxonomy" id="46190"/>
    <lineage>
        <taxon>Bacteria</taxon>
        <taxon>Bacillati</taxon>
        <taxon>Actinomycetota</taxon>
        <taxon>Actinomycetes</taxon>
        <taxon>Streptosporangiales</taxon>
        <taxon>Streptosporangiaceae</taxon>
        <taxon>Streptosporangium</taxon>
    </lineage>
</organism>
<evidence type="ECO:0000256" key="2">
    <source>
        <dbReference type="ARBA" id="ARBA00022840"/>
    </source>
</evidence>
<dbReference type="CDD" id="cd03216">
    <property type="entry name" value="ABC_Carb_Monos_I"/>
    <property type="match status" value="1"/>
</dbReference>
<dbReference type="Gene3D" id="3.40.50.300">
    <property type="entry name" value="P-loop containing nucleotide triphosphate hydrolases"/>
    <property type="match status" value="2"/>
</dbReference>
<dbReference type="EMBL" id="JBHMBS010000038">
    <property type="protein sequence ID" value="MFB9681746.1"/>
    <property type="molecule type" value="Genomic_DNA"/>
</dbReference>
<dbReference type="CDD" id="cd03215">
    <property type="entry name" value="ABC_Carb_Monos_II"/>
    <property type="match status" value="1"/>
</dbReference>
<feature type="region of interest" description="Disordered" evidence="3">
    <location>
        <begin position="489"/>
        <end position="513"/>
    </location>
</feature>
<name>A0ABV5TSB6_9ACTN</name>
<dbReference type="RefSeq" id="WP_344746101.1">
    <property type="nucleotide sequence ID" value="NZ_BAAAWW010000083.1"/>
</dbReference>
<accession>A0ABV5TSB6</accession>
<feature type="compositionally biased region" description="Polar residues" evidence="3">
    <location>
        <begin position="491"/>
        <end position="500"/>
    </location>
</feature>
<evidence type="ECO:0000313" key="5">
    <source>
        <dbReference type="EMBL" id="MFB9681746.1"/>
    </source>
</evidence>
<dbReference type="PANTHER" id="PTHR43790:SF8">
    <property type="entry name" value="SUGAR ABC TRANSPORTER ATP-BINDING PROTEIN"/>
    <property type="match status" value="1"/>
</dbReference>
<proteinExistence type="predicted"/>
<dbReference type="Proteomes" id="UP001589610">
    <property type="component" value="Unassembled WGS sequence"/>
</dbReference>
<dbReference type="GO" id="GO:0005524">
    <property type="term" value="F:ATP binding"/>
    <property type="evidence" value="ECO:0007669"/>
    <property type="project" value="UniProtKB-KW"/>
</dbReference>
<feature type="domain" description="ABC transporter" evidence="4">
    <location>
        <begin position="1"/>
        <end position="229"/>
    </location>
</feature>
<dbReference type="InterPro" id="IPR017871">
    <property type="entry name" value="ABC_transporter-like_CS"/>
</dbReference>
<dbReference type="Pfam" id="PF00005">
    <property type="entry name" value="ABC_tran"/>
    <property type="match status" value="2"/>
</dbReference>
<dbReference type="InterPro" id="IPR027417">
    <property type="entry name" value="P-loop_NTPase"/>
</dbReference>
<reference evidence="5 6" key="1">
    <citation type="submission" date="2024-09" db="EMBL/GenBank/DDBJ databases">
        <authorList>
            <person name="Sun Q."/>
            <person name="Mori K."/>
        </authorList>
    </citation>
    <scope>NUCLEOTIDE SEQUENCE [LARGE SCALE GENOMIC DNA]</scope>
    <source>
        <strain evidence="5 6">JCM 3028</strain>
    </source>
</reference>
<evidence type="ECO:0000256" key="1">
    <source>
        <dbReference type="ARBA" id="ARBA00022741"/>
    </source>
</evidence>
<dbReference type="InterPro" id="IPR003439">
    <property type="entry name" value="ABC_transporter-like_ATP-bd"/>
</dbReference>